<proteinExistence type="predicted"/>
<reference evidence="1" key="1">
    <citation type="submission" date="2023-10" db="EMBL/GenBank/DDBJ databases">
        <authorList>
            <person name="Chen Y."/>
            <person name="Shah S."/>
            <person name="Dougan E. K."/>
            <person name="Thang M."/>
            <person name="Chan C."/>
        </authorList>
    </citation>
    <scope>NUCLEOTIDE SEQUENCE [LARGE SCALE GENOMIC DNA]</scope>
</reference>
<gene>
    <name evidence="1" type="ORF">PCOR1329_LOCUS50788</name>
</gene>
<accession>A0ABN9UQR7</accession>
<name>A0ABN9UQR7_9DINO</name>
<sequence length="105" mass="11495">MSESLCDVVVEPVQRVLRRVAFSHVLREAVAEVLSHSDVDQGNVVQPRPPGLALVSKDILCLQWSKTSCEDRAASLRLATSTTLCSRCRGQNRKSICPKFRGSSG</sequence>
<evidence type="ECO:0000313" key="2">
    <source>
        <dbReference type="Proteomes" id="UP001189429"/>
    </source>
</evidence>
<protein>
    <submittedName>
        <fullName evidence="1">Uncharacterized protein</fullName>
    </submittedName>
</protein>
<dbReference type="Proteomes" id="UP001189429">
    <property type="component" value="Unassembled WGS sequence"/>
</dbReference>
<dbReference type="EMBL" id="CAUYUJ010016151">
    <property type="protein sequence ID" value="CAK0862349.1"/>
    <property type="molecule type" value="Genomic_DNA"/>
</dbReference>
<evidence type="ECO:0000313" key="1">
    <source>
        <dbReference type="EMBL" id="CAK0862349.1"/>
    </source>
</evidence>
<organism evidence="1 2">
    <name type="scientific">Prorocentrum cordatum</name>
    <dbReference type="NCBI Taxonomy" id="2364126"/>
    <lineage>
        <taxon>Eukaryota</taxon>
        <taxon>Sar</taxon>
        <taxon>Alveolata</taxon>
        <taxon>Dinophyceae</taxon>
        <taxon>Prorocentrales</taxon>
        <taxon>Prorocentraceae</taxon>
        <taxon>Prorocentrum</taxon>
    </lineage>
</organism>
<keyword evidence="2" id="KW-1185">Reference proteome</keyword>
<comment type="caution">
    <text evidence="1">The sequence shown here is derived from an EMBL/GenBank/DDBJ whole genome shotgun (WGS) entry which is preliminary data.</text>
</comment>